<evidence type="ECO:0000256" key="1">
    <source>
        <dbReference type="ARBA" id="ARBA00006525"/>
    </source>
</evidence>
<dbReference type="InterPro" id="IPR003488">
    <property type="entry name" value="DprA"/>
</dbReference>
<feature type="domain" description="Smf/DprA SLOG" evidence="2">
    <location>
        <begin position="78"/>
        <end position="286"/>
    </location>
</feature>
<name>A0A7C5V6D4_9FIRM</name>
<dbReference type="InterPro" id="IPR057666">
    <property type="entry name" value="DrpA_SLOG"/>
</dbReference>
<dbReference type="GO" id="GO:0009294">
    <property type="term" value="P:DNA-mediated transformation"/>
    <property type="evidence" value="ECO:0007669"/>
    <property type="project" value="InterPro"/>
</dbReference>
<proteinExistence type="inferred from homology"/>
<evidence type="ECO:0000259" key="3">
    <source>
        <dbReference type="Pfam" id="PF17782"/>
    </source>
</evidence>
<dbReference type="Pfam" id="PF02481">
    <property type="entry name" value="DNA_processg_A"/>
    <property type="match status" value="1"/>
</dbReference>
<dbReference type="AlphaFoldDB" id="A0A7C5V6D4"/>
<dbReference type="InterPro" id="IPR041614">
    <property type="entry name" value="DprA_WH"/>
</dbReference>
<organism evidence="4">
    <name type="scientific">Caldicellulosiruptor owensensis</name>
    <dbReference type="NCBI Taxonomy" id="55205"/>
    <lineage>
        <taxon>Bacteria</taxon>
        <taxon>Bacillati</taxon>
        <taxon>Bacillota</taxon>
        <taxon>Bacillota incertae sedis</taxon>
        <taxon>Caldicellulosiruptorales</taxon>
        <taxon>Caldicellulosiruptoraceae</taxon>
        <taxon>Caldicellulosiruptor</taxon>
    </lineage>
</organism>
<accession>A0A7C5V6D4</accession>
<evidence type="ECO:0000259" key="2">
    <source>
        <dbReference type="Pfam" id="PF02481"/>
    </source>
</evidence>
<dbReference type="EMBL" id="DRUZ01000096">
    <property type="protein sequence ID" value="HHS02342.1"/>
    <property type="molecule type" value="Genomic_DNA"/>
</dbReference>
<reference evidence="4" key="1">
    <citation type="journal article" date="2020" name="mSystems">
        <title>Genome- and Community-Level Interaction Insights into Carbon Utilization and Element Cycling Functions of Hydrothermarchaeota in Hydrothermal Sediment.</title>
        <authorList>
            <person name="Zhou Z."/>
            <person name="Liu Y."/>
            <person name="Xu W."/>
            <person name="Pan J."/>
            <person name="Luo Z.H."/>
            <person name="Li M."/>
        </authorList>
    </citation>
    <scope>NUCLEOTIDE SEQUENCE [LARGE SCALE GENOMIC DNA]</scope>
    <source>
        <strain evidence="4">SpSt-102</strain>
    </source>
</reference>
<dbReference type="NCBIfam" id="TIGR00732">
    <property type="entry name" value="dprA"/>
    <property type="match status" value="1"/>
</dbReference>
<comment type="caution">
    <text evidence="4">The sequence shown here is derived from an EMBL/GenBank/DDBJ whole genome shotgun (WGS) entry which is preliminary data.</text>
</comment>
<gene>
    <name evidence="4" type="primary">dprA</name>
    <name evidence="4" type="ORF">ENL71_07625</name>
</gene>
<dbReference type="Gene3D" id="1.10.10.10">
    <property type="entry name" value="Winged helix-like DNA-binding domain superfamily/Winged helix DNA-binding domain"/>
    <property type="match status" value="1"/>
</dbReference>
<dbReference type="InterPro" id="IPR036388">
    <property type="entry name" value="WH-like_DNA-bd_sf"/>
</dbReference>
<evidence type="ECO:0000313" key="4">
    <source>
        <dbReference type="EMBL" id="HHS02342.1"/>
    </source>
</evidence>
<comment type="similarity">
    <text evidence="1">Belongs to the DprA/Smf family.</text>
</comment>
<dbReference type="PANTHER" id="PTHR43022:SF1">
    <property type="entry name" value="PROTEIN SMF"/>
    <property type="match status" value="1"/>
</dbReference>
<sequence>MNREDLIYSLWLYSIKGIGPKKFRQIKNKYRSLKEAYLNRKDLEVEGIFGHLKDEIKDSDTRKAEKILEFCERNSINIILEDDRLYPDEFKIFDYAPVMLFVKGDAKLLRFPYKISMVGTREPTYYGKRVAKELASLLASLGIVVVSGMARGIDSFCHAGALENGKTIAVLGCGVDIVYPKENLKLYRQIIENGCVVSEFLPGTFPEKMNFPQRNRIVAMFSPCLVVIEASTKSGTFSTVDFALDQGKEVFAVPGNIFSQKSSGTNRLIKEGARIICSYEDFLDDIKEIYSLKPAQLSFADRDDEEELTEDEKVVIKLLNENGDMHVENLIMLTGWDAGKVASLITSLEIKSKIVRTRGNMISKL</sequence>
<protein>
    <submittedName>
        <fullName evidence="4">DNA-protecting protein DprA</fullName>
    </submittedName>
</protein>
<dbReference type="SUPFAM" id="SSF102405">
    <property type="entry name" value="MCP/YpsA-like"/>
    <property type="match status" value="1"/>
</dbReference>
<dbReference type="Pfam" id="PF17782">
    <property type="entry name" value="WHD_DprA"/>
    <property type="match status" value="1"/>
</dbReference>
<dbReference type="Gene3D" id="3.40.50.450">
    <property type="match status" value="1"/>
</dbReference>
<dbReference type="PANTHER" id="PTHR43022">
    <property type="entry name" value="PROTEIN SMF"/>
    <property type="match status" value="1"/>
</dbReference>
<feature type="domain" description="DprA winged helix" evidence="3">
    <location>
        <begin position="304"/>
        <end position="360"/>
    </location>
</feature>